<evidence type="ECO:0000313" key="3">
    <source>
        <dbReference type="Proteomes" id="UP000271272"/>
    </source>
</evidence>
<name>A0A3P1V554_9ACTO</name>
<keyword evidence="1" id="KW-0472">Membrane</keyword>
<feature type="transmembrane region" description="Helical" evidence="1">
    <location>
        <begin position="12"/>
        <end position="34"/>
    </location>
</feature>
<keyword evidence="1" id="KW-0812">Transmembrane</keyword>
<proteinExistence type="predicted"/>
<organism evidence="2 3">
    <name type="scientific">Actinomyces bowdenii</name>
    <dbReference type="NCBI Taxonomy" id="131109"/>
    <lineage>
        <taxon>Bacteria</taxon>
        <taxon>Bacillati</taxon>
        <taxon>Actinomycetota</taxon>
        <taxon>Actinomycetes</taxon>
        <taxon>Actinomycetales</taxon>
        <taxon>Actinomycetaceae</taxon>
        <taxon>Actinomyces</taxon>
    </lineage>
</organism>
<accession>A0A3P1V554</accession>
<keyword evidence="1" id="KW-1133">Transmembrane helix</keyword>
<dbReference type="Proteomes" id="UP000271272">
    <property type="component" value="Unassembled WGS sequence"/>
</dbReference>
<dbReference type="RefSeq" id="WP_124933827.1">
    <property type="nucleotide sequence ID" value="NZ_RQZC01000009.1"/>
</dbReference>
<feature type="transmembrane region" description="Helical" evidence="1">
    <location>
        <begin position="46"/>
        <end position="70"/>
    </location>
</feature>
<reference evidence="2 3" key="1">
    <citation type="submission" date="2018-11" db="EMBL/GenBank/DDBJ databases">
        <title>Genomes From Bacteria Associated with the Canine Oral Cavity: a Test Case for Automated Genome-Based Taxonomic Assignment.</title>
        <authorList>
            <person name="Coil D.A."/>
            <person name="Jospin G."/>
            <person name="Darling A.E."/>
            <person name="Wallis C."/>
            <person name="Davis I.J."/>
            <person name="Harris S."/>
            <person name="Eisen J.A."/>
            <person name="Holcombe L.J."/>
            <person name="O'Flynn C."/>
        </authorList>
    </citation>
    <scope>NUCLEOTIDE SEQUENCE [LARGE SCALE GENOMIC DNA]</scope>
    <source>
        <strain evidence="2 3">OH5050</strain>
    </source>
</reference>
<dbReference type="AlphaFoldDB" id="A0A3P1V554"/>
<dbReference type="EMBL" id="RQZC01000009">
    <property type="protein sequence ID" value="RRD29289.1"/>
    <property type="molecule type" value="Genomic_DNA"/>
</dbReference>
<feature type="transmembrane region" description="Helical" evidence="1">
    <location>
        <begin position="90"/>
        <end position="110"/>
    </location>
</feature>
<sequence>MLVALYVGPDVVARNSVAFTGTTLITPFVSALFLARGSEHALLSKILMFPRVMLLLSSISTITAGIFLSVLPDSRTSNGDEYITHAALHLLHVSIVLSTFCLFTFLGVMVRTGIVGSLSRFTERSMEKVMRGFEDYDKAINRQRRRYIGIVVVLLLILLLFIGWISIFHIIILPNLQDEWILSRKLIRLFVLGGMIDDDGVSASLLG</sequence>
<comment type="caution">
    <text evidence="2">The sequence shown here is derived from an EMBL/GenBank/DDBJ whole genome shotgun (WGS) entry which is preliminary data.</text>
</comment>
<keyword evidence="3" id="KW-1185">Reference proteome</keyword>
<evidence type="ECO:0000256" key="1">
    <source>
        <dbReference type="SAM" id="Phobius"/>
    </source>
</evidence>
<protein>
    <submittedName>
        <fullName evidence="2">Uncharacterized protein</fullName>
    </submittedName>
</protein>
<evidence type="ECO:0000313" key="2">
    <source>
        <dbReference type="EMBL" id="RRD29289.1"/>
    </source>
</evidence>
<feature type="transmembrane region" description="Helical" evidence="1">
    <location>
        <begin position="147"/>
        <end position="172"/>
    </location>
</feature>
<gene>
    <name evidence="2" type="ORF">EII10_07215</name>
</gene>